<keyword evidence="4" id="KW-0812">Transmembrane</keyword>
<feature type="region of interest" description="Disordered" evidence="3">
    <location>
        <begin position="235"/>
        <end position="254"/>
    </location>
</feature>
<gene>
    <name evidence="6" type="ORF">VB739_01135</name>
</gene>
<evidence type="ECO:0000259" key="5">
    <source>
        <dbReference type="Pfam" id="PF00487"/>
    </source>
</evidence>
<evidence type="ECO:0000256" key="2">
    <source>
        <dbReference type="ARBA" id="ARBA00008749"/>
    </source>
</evidence>
<evidence type="ECO:0000313" key="6">
    <source>
        <dbReference type="EMBL" id="MEA5441153.1"/>
    </source>
</evidence>
<dbReference type="Proteomes" id="UP001302329">
    <property type="component" value="Unassembled WGS sequence"/>
</dbReference>
<comment type="caution">
    <text evidence="6">The sequence shown here is derived from an EMBL/GenBank/DDBJ whole genome shotgun (WGS) entry which is preliminary data.</text>
</comment>
<dbReference type="EC" id="1.14.19.-" evidence="6"/>
<evidence type="ECO:0000313" key="7">
    <source>
        <dbReference type="Proteomes" id="UP001302329"/>
    </source>
</evidence>
<dbReference type="RefSeq" id="WP_323355311.1">
    <property type="nucleotide sequence ID" value="NZ_JAYGHY010000002.1"/>
</dbReference>
<name>A0ABU5SRT6_9CYAN</name>
<dbReference type="EMBL" id="JAYGHY010000002">
    <property type="protein sequence ID" value="MEA5441153.1"/>
    <property type="molecule type" value="Genomic_DNA"/>
</dbReference>
<keyword evidence="4" id="KW-0472">Membrane</keyword>
<comment type="cofactor">
    <cofactor evidence="1">
        <name>Fe(2+)</name>
        <dbReference type="ChEBI" id="CHEBI:29033"/>
    </cofactor>
</comment>
<proteinExistence type="inferred from homology"/>
<dbReference type="GO" id="GO:0016491">
    <property type="term" value="F:oxidoreductase activity"/>
    <property type="evidence" value="ECO:0007669"/>
    <property type="project" value="UniProtKB-KW"/>
</dbReference>
<reference evidence="6 7" key="1">
    <citation type="submission" date="2023-12" db="EMBL/GenBank/DDBJ databases">
        <title>Baltic Sea Cyanobacteria.</title>
        <authorList>
            <person name="Delbaje E."/>
            <person name="Fewer D.P."/>
            <person name="Shishido T.K."/>
        </authorList>
    </citation>
    <scope>NUCLEOTIDE SEQUENCE [LARGE SCALE GENOMIC DNA]</scope>
    <source>
        <strain evidence="6 7">UHCC 0281</strain>
    </source>
</reference>
<feature type="compositionally biased region" description="Basic and acidic residues" evidence="3">
    <location>
        <begin position="245"/>
        <end position="254"/>
    </location>
</feature>
<keyword evidence="6" id="KW-0560">Oxidoreductase</keyword>
<feature type="domain" description="Fatty acid desaturase" evidence="5">
    <location>
        <begin position="27"/>
        <end position="128"/>
    </location>
</feature>
<comment type="similarity">
    <text evidence="2">Belongs to the fatty acid desaturase type 2 family.</text>
</comment>
<keyword evidence="4" id="KW-1133">Transmembrane helix</keyword>
<feature type="transmembrane region" description="Helical" evidence="4">
    <location>
        <begin position="30"/>
        <end position="50"/>
    </location>
</feature>
<evidence type="ECO:0000256" key="3">
    <source>
        <dbReference type="SAM" id="MobiDB-lite"/>
    </source>
</evidence>
<feature type="transmembrane region" description="Helical" evidence="4">
    <location>
        <begin position="159"/>
        <end position="177"/>
    </location>
</feature>
<sequence>MGLLLGAGIFGAWLATLVLALLAEPAGWTPAALGLVIALRTLLQTGLFILGHDAMHRTLVPGRQRLNDGLGRLALLLYAGLPYARCRRHHLRHHRFPGSRLDPDFRRAIGDGALRWYARFMGNYLSLGQLVLLLASWLAVAGGLMLLEPRQALAVPTFWVLPLVLSSFQLFLFGTYLPHRGDGSSPAGRHAVRSLGYPHLLSLLACYHFGYHREHHAHPGVPWFRLPQLRGHVPHQHGHGYGPADDSRPLRPGR</sequence>
<accession>A0ABU5SRT6</accession>
<dbReference type="Pfam" id="PF00487">
    <property type="entry name" value="FA_desaturase"/>
    <property type="match status" value="2"/>
</dbReference>
<feature type="domain" description="Fatty acid desaturase" evidence="5">
    <location>
        <begin position="130"/>
        <end position="236"/>
    </location>
</feature>
<evidence type="ECO:0000256" key="4">
    <source>
        <dbReference type="SAM" id="Phobius"/>
    </source>
</evidence>
<protein>
    <submittedName>
        <fullName evidence="6">Fatty acid desaturase</fullName>
        <ecNumber evidence="6">1.14.19.-</ecNumber>
    </submittedName>
</protein>
<feature type="transmembrane region" description="Helical" evidence="4">
    <location>
        <begin position="124"/>
        <end position="147"/>
    </location>
</feature>
<evidence type="ECO:0000256" key="1">
    <source>
        <dbReference type="ARBA" id="ARBA00001954"/>
    </source>
</evidence>
<dbReference type="InterPro" id="IPR005804">
    <property type="entry name" value="FA_desaturase_dom"/>
</dbReference>
<keyword evidence="7" id="KW-1185">Reference proteome</keyword>
<organism evidence="6 7">
    <name type="scientific">Cyanobium gracile UHCC 0281</name>
    <dbReference type="NCBI Taxonomy" id="3110309"/>
    <lineage>
        <taxon>Bacteria</taxon>
        <taxon>Bacillati</taxon>
        <taxon>Cyanobacteriota</taxon>
        <taxon>Cyanophyceae</taxon>
        <taxon>Synechococcales</taxon>
        <taxon>Prochlorococcaceae</taxon>
        <taxon>Cyanobium</taxon>
    </lineage>
</organism>